<dbReference type="CDD" id="cd06338">
    <property type="entry name" value="PBP1_ABC_ligand_binding-like"/>
    <property type="match status" value="1"/>
</dbReference>
<dbReference type="Gene3D" id="3.40.50.2300">
    <property type="match status" value="2"/>
</dbReference>
<dbReference type="InterPro" id="IPR028082">
    <property type="entry name" value="Peripla_BP_I"/>
</dbReference>
<keyword evidence="3" id="KW-0029">Amino-acid transport</keyword>
<comment type="similarity">
    <text evidence="1">Belongs to the leucine-binding protein family.</text>
</comment>
<sequence>MSGANKRSGIDSKNGYELAIRRINERGGVDIDGKRYRLTVRYYDDSSDPLRAQELTDRLIRKDGVKFILGPYHAGQNRAVLTTVERNRLPMIDAHSVAREQESRRNNYAFAIAASPDQYFTSALEIAAAFSKKLGKAANDLRIGMATQDDAFSRQVRAGVLSDVRRLGIACIIDDQLPENFADMSATLDKVKALKPDMFLVSGHESTAMSAVSQIEESGASVPMVAVTHCQTARLTQAKPKSSAFVFCPVQWDRAAQHEGDLFGTGENFARLFEKAYGYEPSSVSAQAAAAVYVFADAFARAQSLEPEKVRDAISATDLQTFFGPVKFNAQGVNSEKSVMLTQIIDGEYVLVAPGNWAGRDPVIPRPSR</sequence>
<comment type="caution">
    <text evidence="5">The sequence shown here is derived from an EMBL/GenBank/DDBJ whole genome shotgun (WGS) entry which is preliminary data.</text>
</comment>
<evidence type="ECO:0000313" key="6">
    <source>
        <dbReference type="Proteomes" id="UP000094501"/>
    </source>
</evidence>
<dbReference type="SUPFAM" id="SSF53822">
    <property type="entry name" value="Periplasmic binding protein-like I"/>
    <property type="match status" value="1"/>
</dbReference>
<keyword evidence="3" id="KW-0813">Transport</keyword>
<proteinExistence type="inferred from homology"/>
<protein>
    <recommendedName>
        <fullName evidence="4">Leucine-binding protein domain-containing protein</fullName>
    </recommendedName>
</protein>
<accession>A0A1E3W0F5</accession>
<dbReference type="Proteomes" id="UP000094501">
    <property type="component" value="Unassembled WGS sequence"/>
</dbReference>
<evidence type="ECO:0000256" key="3">
    <source>
        <dbReference type="ARBA" id="ARBA00022970"/>
    </source>
</evidence>
<organism evidence="5 6">
    <name type="scientific">Methyloceanibacter methanicus</name>
    <dbReference type="NCBI Taxonomy" id="1774968"/>
    <lineage>
        <taxon>Bacteria</taxon>
        <taxon>Pseudomonadati</taxon>
        <taxon>Pseudomonadota</taxon>
        <taxon>Alphaproteobacteria</taxon>
        <taxon>Hyphomicrobiales</taxon>
        <taxon>Hyphomicrobiaceae</taxon>
        <taxon>Methyloceanibacter</taxon>
    </lineage>
</organism>
<dbReference type="STRING" id="1774968.AUC68_07515"/>
<dbReference type="InterPro" id="IPR051010">
    <property type="entry name" value="BCAA_transport"/>
</dbReference>
<dbReference type="InterPro" id="IPR028081">
    <property type="entry name" value="Leu-bd"/>
</dbReference>
<dbReference type="PANTHER" id="PTHR30483:SF37">
    <property type="entry name" value="ABC TRANSPORTER SUBSTRATE-BINDING PROTEIN"/>
    <property type="match status" value="1"/>
</dbReference>
<dbReference type="AlphaFoldDB" id="A0A1E3W0F5"/>
<dbReference type="EMBL" id="LPWG01000012">
    <property type="protein sequence ID" value="ODR98991.1"/>
    <property type="molecule type" value="Genomic_DNA"/>
</dbReference>
<keyword evidence="2" id="KW-0732">Signal</keyword>
<evidence type="ECO:0000256" key="1">
    <source>
        <dbReference type="ARBA" id="ARBA00010062"/>
    </source>
</evidence>
<feature type="domain" description="Leucine-binding protein" evidence="4">
    <location>
        <begin position="1"/>
        <end position="345"/>
    </location>
</feature>
<dbReference type="Pfam" id="PF13458">
    <property type="entry name" value="Peripla_BP_6"/>
    <property type="match status" value="1"/>
</dbReference>
<dbReference type="PANTHER" id="PTHR30483">
    <property type="entry name" value="LEUCINE-SPECIFIC-BINDING PROTEIN"/>
    <property type="match status" value="1"/>
</dbReference>
<reference evidence="5 6" key="1">
    <citation type="journal article" date="2016" name="Environ. Microbiol.">
        <title>New Methyloceanibacter diversity from North Sea sediments includes methanotroph containing solely the soluble methane monooxygenase.</title>
        <authorList>
            <person name="Vekeman B."/>
            <person name="Kerckhof F.M."/>
            <person name="Cremers G."/>
            <person name="de Vos P."/>
            <person name="Vandamme P."/>
            <person name="Boon N."/>
            <person name="Op den Camp H.J."/>
            <person name="Heylen K."/>
        </authorList>
    </citation>
    <scope>NUCLEOTIDE SEQUENCE [LARGE SCALE GENOMIC DNA]</scope>
    <source>
        <strain evidence="5 6">R-67174</strain>
    </source>
</reference>
<evidence type="ECO:0000313" key="5">
    <source>
        <dbReference type="EMBL" id="ODR98991.1"/>
    </source>
</evidence>
<keyword evidence="6" id="KW-1185">Reference proteome</keyword>
<evidence type="ECO:0000259" key="4">
    <source>
        <dbReference type="Pfam" id="PF13458"/>
    </source>
</evidence>
<gene>
    <name evidence="5" type="ORF">AUC68_07515</name>
</gene>
<dbReference type="GO" id="GO:0006865">
    <property type="term" value="P:amino acid transport"/>
    <property type="evidence" value="ECO:0007669"/>
    <property type="project" value="UniProtKB-KW"/>
</dbReference>
<name>A0A1E3W0F5_9HYPH</name>
<evidence type="ECO:0000256" key="2">
    <source>
        <dbReference type="ARBA" id="ARBA00022729"/>
    </source>
</evidence>